<dbReference type="Proteomes" id="UP000680045">
    <property type="component" value="Unassembled WGS sequence"/>
</dbReference>
<proteinExistence type="predicted"/>
<gene>
    <name evidence="1" type="ORF">KEH51_26510</name>
</gene>
<accession>A0A941J8Y5</accession>
<dbReference type="EMBL" id="JAGTPW010000071">
    <property type="protein sequence ID" value="MBR8646141.1"/>
    <property type="molecule type" value="Genomic_DNA"/>
</dbReference>
<comment type="caution">
    <text evidence="1">The sequence shown here is derived from an EMBL/GenBank/DDBJ whole genome shotgun (WGS) entry which is preliminary data.</text>
</comment>
<evidence type="ECO:0000313" key="1">
    <source>
        <dbReference type="EMBL" id="MBR8646141.1"/>
    </source>
</evidence>
<name>A0A941J8Y5_9BACI</name>
<dbReference type="AlphaFoldDB" id="A0A941J8Y5"/>
<protein>
    <submittedName>
        <fullName evidence="1">Uncharacterized protein</fullName>
    </submittedName>
</protein>
<sequence>MVYFYIDETYIGLKKFATLLPNNWLAETPQALAPRRLGRRSAERERISEIDLDLLNKKRLFHSGNAYRILFFL</sequence>
<evidence type="ECO:0000313" key="2">
    <source>
        <dbReference type="Proteomes" id="UP000680045"/>
    </source>
</evidence>
<reference evidence="1" key="1">
    <citation type="submission" date="2021-04" db="EMBL/GenBank/DDBJ databases">
        <title>Whole genome sequencing of Enterococci isolates from hospitalized patients.</title>
        <authorList>
            <person name="Ogoti B.M."/>
            <person name="Onyambu F.G."/>
        </authorList>
    </citation>
    <scope>NUCLEOTIDE SEQUENCE</scope>
    <source>
        <strain evidence="1">242</strain>
    </source>
</reference>
<organism evidence="1 2">
    <name type="scientific">Peribacillus frigoritolerans</name>
    <dbReference type="NCBI Taxonomy" id="450367"/>
    <lineage>
        <taxon>Bacteria</taxon>
        <taxon>Bacillati</taxon>
        <taxon>Bacillota</taxon>
        <taxon>Bacilli</taxon>
        <taxon>Bacillales</taxon>
        <taxon>Bacillaceae</taxon>
        <taxon>Peribacillus</taxon>
    </lineage>
</organism>